<reference evidence="2 3" key="1">
    <citation type="journal article" date="2019" name="Sci. Data">
        <title>Hybrid genome assembly and annotation of Danionella translucida.</title>
        <authorList>
            <person name="Kadobianskyi M."/>
            <person name="Schulze L."/>
            <person name="Schuelke M."/>
            <person name="Judkewitz B."/>
        </authorList>
    </citation>
    <scope>NUCLEOTIDE SEQUENCE [LARGE SCALE GENOMIC DNA]</scope>
    <source>
        <strain evidence="2 3">Bolton</strain>
    </source>
</reference>
<comment type="caution">
    <text evidence="2">The sequence shown here is derived from an EMBL/GenBank/DDBJ whole genome shotgun (WGS) entry which is preliminary data.</text>
</comment>
<evidence type="ECO:0000313" key="2">
    <source>
        <dbReference type="EMBL" id="TRY54082.1"/>
    </source>
</evidence>
<accession>A0A553MLL9</accession>
<dbReference type="EMBL" id="SRMA01027374">
    <property type="protein sequence ID" value="TRY54081.1"/>
    <property type="molecule type" value="Genomic_DNA"/>
</dbReference>
<keyword evidence="3" id="KW-1185">Reference proteome</keyword>
<protein>
    <recommendedName>
        <fullName evidence="4">HAUS augmin-like complex subunit 8</fullName>
    </recommendedName>
</protein>
<evidence type="ECO:0000313" key="3">
    <source>
        <dbReference type="Proteomes" id="UP000316079"/>
    </source>
</evidence>
<dbReference type="OrthoDB" id="10050218at2759"/>
<dbReference type="STRING" id="623744.A0A553MLL9"/>
<dbReference type="Proteomes" id="UP000316079">
    <property type="component" value="Unassembled WGS sequence"/>
</dbReference>
<dbReference type="EMBL" id="SRMA01027374">
    <property type="protein sequence ID" value="TRY54082.1"/>
    <property type="molecule type" value="Genomic_DNA"/>
</dbReference>
<evidence type="ECO:0008006" key="4">
    <source>
        <dbReference type="Google" id="ProtNLM"/>
    </source>
</evidence>
<feature type="compositionally biased region" description="Basic residues" evidence="1">
    <location>
        <begin position="23"/>
        <end position="32"/>
    </location>
</feature>
<proteinExistence type="predicted"/>
<organism evidence="2 3">
    <name type="scientific">Danionella cerebrum</name>
    <dbReference type="NCBI Taxonomy" id="2873325"/>
    <lineage>
        <taxon>Eukaryota</taxon>
        <taxon>Metazoa</taxon>
        <taxon>Chordata</taxon>
        <taxon>Craniata</taxon>
        <taxon>Vertebrata</taxon>
        <taxon>Euteleostomi</taxon>
        <taxon>Actinopterygii</taxon>
        <taxon>Neopterygii</taxon>
        <taxon>Teleostei</taxon>
        <taxon>Ostariophysi</taxon>
        <taxon>Cypriniformes</taxon>
        <taxon>Danionidae</taxon>
        <taxon>Danioninae</taxon>
        <taxon>Danionella</taxon>
    </lineage>
</organism>
<gene>
    <name evidence="2" type="ORF">DNTS_034503</name>
</gene>
<reference evidence="2" key="2">
    <citation type="submission" date="2019-04" db="EMBL/GenBank/DDBJ databases">
        <authorList>
            <person name="Kadobianskyi M."/>
            <person name="Schulze L."/>
            <person name="Schuelke M."/>
            <person name="Judkewitz B."/>
        </authorList>
    </citation>
    <scope>NUCLEOTIDE SEQUENCE</scope>
    <source>
        <strain evidence="2">Bolton</strain>
        <tissue evidence="2">Whole-body</tissue>
    </source>
</reference>
<dbReference type="AlphaFoldDB" id="A0A553MLL9"/>
<evidence type="ECO:0000256" key="1">
    <source>
        <dbReference type="SAM" id="MobiDB-lite"/>
    </source>
</evidence>
<sequence length="368" mass="40883">MQLDPVGGGDALKWNANRALQAQKKKLKRGKRLLTDDEVAKGDGSGAKRKPKSSGTIVKSRYMQIDAKVSLKSRVQEQSIMRPPRPSSPKVNIRKLKDGLPSRRTMGPLLTMGSSCLESSNLGGVFHSTVLDGHSIHPDCPDISVIKDEVLPANEEEREERDPAMQTFTFILAFLTAKIEHNTKKLKEEAERKILIVMEKEQQLRSEVNQKKRKYLLQKKQTELNAVLDLQMEALGPVASAAKAFADEYSSFATAIDATRHKLPVKHVHIGEDAEQFLNDAGTYLNASKQILEQYTESVSSDCEALTTSLEDMNKMANEISLDLKRTVSDLLEVSSLVSQESVLVQQSLEEEKMGRNMAQMLLLPGSP</sequence>
<name>A0A553MLL9_9TELE</name>
<feature type="region of interest" description="Disordered" evidence="1">
    <location>
        <begin position="23"/>
        <end position="56"/>
    </location>
</feature>